<organism evidence="2 3">
    <name type="scientific">Cardiocondyla obscurior</name>
    <dbReference type="NCBI Taxonomy" id="286306"/>
    <lineage>
        <taxon>Eukaryota</taxon>
        <taxon>Metazoa</taxon>
        <taxon>Ecdysozoa</taxon>
        <taxon>Arthropoda</taxon>
        <taxon>Hexapoda</taxon>
        <taxon>Insecta</taxon>
        <taxon>Pterygota</taxon>
        <taxon>Neoptera</taxon>
        <taxon>Endopterygota</taxon>
        <taxon>Hymenoptera</taxon>
        <taxon>Apocrita</taxon>
        <taxon>Aculeata</taxon>
        <taxon>Formicoidea</taxon>
        <taxon>Formicidae</taxon>
        <taxon>Myrmicinae</taxon>
        <taxon>Cardiocondyla</taxon>
    </lineage>
</organism>
<evidence type="ECO:0000313" key="2">
    <source>
        <dbReference type="EMBL" id="KAL0100701.1"/>
    </source>
</evidence>
<feature type="compositionally biased region" description="Basic and acidic residues" evidence="1">
    <location>
        <begin position="149"/>
        <end position="162"/>
    </location>
</feature>
<accession>A0AAW2EAJ8</accession>
<dbReference type="Proteomes" id="UP001430953">
    <property type="component" value="Unassembled WGS sequence"/>
</dbReference>
<keyword evidence="3" id="KW-1185">Reference proteome</keyword>
<dbReference type="AlphaFoldDB" id="A0AAW2EAJ8"/>
<evidence type="ECO:0000256" key="1">
    <source>
        <dbReference type="SAM" id="MobiDB-lite"/>
    </source>
</evidence>
<protein>
    <submittedName>
        <fullName evidence="2">Uncharacterized protein</fullName>
    </submittedName>
</protein>
<sequence>MALSYRSNHPFSHPKPPRSYGNIPCIACGHISDCYITKSVPCIAMHPLPNPSQPFPRCYRMLQTIYPVVCSFDREPSVTIAKTLWHAAGFSLLPRLSWEIGPNLAIGNDVEGSLLISLGHAAEHDYFAKYTKDFFKLYTTENSRKVRVQTREEKGKMKKVGEMEFPTEETES</sequence>
<proteinExistence type="predicted"/>
<gene>
    <name evidence="2" type="ORF">PUN28_019232</name>
</gene>
<comment type="caution">
    <text evidence="2">The sequence shown here is derived from an EMBL/GenBank/DDBJ whole genome shotgun (WGS) entry which is preliminary data.</text>
</comment>
<name>A0AAW2EAJ8_9HYME</name>
<feature type="region of interest" description="Disordered" evidence="1">
    <location>
        <begin position="149"/>
        <end position="172"/>
    </location>
</feature>
<dbReference type="EMBL" id="JADYXP020000025">
    <property type="protein sequence ID" value="KAL0100701.1"/>
    <property type="molecule type" value="Genomic_DNA"/>
</dbReference>
<evidence type="ECO:0000313" key="3">
    <source>
        <dbReference type="Proteomes" id="UP001430953"/>
    </source>
</evidence>
<reference evidence="2 3" key="1">
    <citation type="submission" date="2023-03" db="EMBL/GenBank/DDBJ databases">
        <title>High recombination rates correlate with genetic variation in Cardiocondyla obscurior ants.</title>
        <authorList>
            <person name="Errbii M."/>
        </authorList>
    </citation>
    <scope>NUCLEOTIDE SEQUENCE [LARGE SCALE GENOMIC DNA]</scope>
    <source>
        <strain evidence="2">Alpha-2009</strain>
        <tissue evidence="2">Whole body</tissue>
    </source>
</reference>